<proteinExistence type="predicted"/>
<sequence>MEDHSIGPEAPVAKKARVDFSETEQNLPHAVVFKDSTFKRKDPKMSSKFNGGASACYVCDLVRTLGCPTKLAGTCNSDTEDINFIMRCDHNELCKQGHLSSNGPVLDVFSMGCLFHFKQAIRRRLLKLGVSKSKVKDFMVRGGPVEQGIAFVKANFDCGKFPSEFEAFWGYFRDVALTLTPGI</sequence>
<name>A0A7S3XXA5_HETAK</name>
<dbReference type="EMBL" id="HBIU01029564">
    <property type="protein sequence ID" value="CAE0634898.1"/>
    <property type="molecule type" value="Transcribed_RNA"/>
</dbReference>
<accession>A0A7S3XXA5</accession>
<dbReference type="AlphaFoldDB" id="A0A7S3XXA5"/>
<gene>
    <name evidence="1" type="ORF">HAKA00212_LOCUS13638</name>
</gene>
<protein>
    <submittedName>
        <fullName evidence="1">Uncharacterized protein</fullName>
    </submittedName>
</protein>
<reference evidence="1" key="1">
    <citation type="submission" date="2021-01" db="EMBL/GenBank/DDBJ databases">
        <authorList>
            <person name="Corre E."/>
            <person name="Pelletier E."/>
            <person name="Niang G."/>
            <person name="Scheremetjew M."/>
            <person name="Finn R."/>
            <person name="Kale V."/>
            <person name="Holt S."/>
            <person name="Cochrane G."/>
            <person name="Meng A."/>
            <person name="Brown T."/>
            <person name="Cohen L."/>
        </authorList>
    </citation>
    <scope>NUCLEOTIDE SEQUENCE</scope>
    <source>
        <strain evidence="1">CCMP3107</strain>
    </source>
</reference>
<evidence type="ECO:0000313" key="1">
    <source>
        <dbReference type="EMBL" id="CAE0634898.1"/>
    </source>
</evidence>
<organism evidence="1">
    <name type="scientific">Heterosigma akashiwo</name>
    <name type="common">Chromophytic alga</name>
    <name type="synonym">Heterosigma carterae</name>
    <dbReference type="NCBI Taxonomy" id="2829"/>
    <lineage>
        <taxon>Eukaryota</taxon>
        <taxon>Sar</taxon>
        <taxon>Stramenopiles</taxon>
        <taxon>Ochrophyta</taxon>
        <taxon>Raphidophyceae</taxon>
        <taxon>Chattonellales</taxon>
        <taxon>Chattonellaceae</taxon>
        <taxon>Heterosigma</taxon>
    </lineage>
</organism>